<name>F6MEZ9_HYAAB</name>
<dbReference type="EMBL" id="JF800126">
    <property type="protein sequence ID" value="AEF57441.1"/>
    <property type="molecule type" value="mRNA"/>
</dbReference>
<reference evidence="2" key="1">
    <citation type="journal article" date="2011" name="PLoS ONE">
        <title>Identification of Hyaloperonospora arabidopsidis Transcript Sequences Expressed during Infection Reveals Isolate-Specific Effectors.</title>
        <authorList>
            <person name="Cabral A."/>
            <person name="Stassen J.H."/>
            <person name="Seidl M.F."/>
            <person name="Bautor J."/>
            <person name="Parker J.E."/>
            <person name="Van den Ackerveken G."/>
        </authorList>
    </citation>
    <scope>NUCLEOTIDE SEQUENCE</scope>
    <source>
        <strain evidence="2">Waco9</strain>
    </source>
</reference>
<evidence type="ECO:0000313" key="2">
    <source>
        <dbReference type="EMBL" id="AEF57441.1"/>
    </source>
</evidence>
<organism evidence="2">
    <name type="scientific">Hyaloperonospora arabidopsidis</name>
    <name type="common">Peronospora arabidopsidis</name>
    <dbReference type="NCBI Taxonomy" id="272952"/>
    <lineage>
        <taxon>Eukaryota</taxon>
        <taxon>Sar</taxon>
        <taxon>Stramenopiles</taxon>
        <taxon>Oomycota</taxon>
        <taxon>Peronosporomycetes</taxon>
        <taxon>Peronosporales</taxon>
        <taxon>Peronosporaceae</taxon>
        <taxon>Hyaloperonospora</taxon>
    </lineage>
</organism>
<sequence length="129" mass="14150">MRWINIVQALTIVLLSTTDIVAASGNKLTTSPTATDGHRQLRSLTTTDRQVDEPTDVLATNEERLETPILRSLGVDQTNEVVSQAAQTAGIPPGTEVVTKYYKNGVKQKVGRWFHNLVGEGPARRLRKA</sequence>
<keyword evidence="1" id="KW-0732">Signal</keyword>
<dbReference type="AlphaFoldDB" id="F6MEZ9"/>
<proteinExistence type="evidence at transcript level"/>
<evidence type="ECO:0000256" key="1">
    <source>
        <dbReference type="SAM" id="SignalP"/>
    </source>
</evidence>
<accession>F6MEZ9</accession>
<dbReference type="VEuPathDB" id="FungiDB:HpaG803993"/>
<feature type="chain" id="PRO_5003340008" evidence="1">
    <location>
        <begin position="24"/>
        <end position="129"/>
    </location>
</feature>
<protein>
    <submittedName>
        <fullName evidence="2">RXLR effector</fullName>
    </submittedName>
</protein>
<feature type="signal peptide" evidence="1">
    <location>
        <begin position="1"/>
        <end position="23"/>
    </location>
</feature>